<reference evidence="1 2" key="1">
    <citation type="journal article" date="2010" name="Cell">
        <title>The genome of Naegleria gruberi illuminates early eukaryotic versatility.</title>
        <authorList>
            <person name="Fritz-Laylin L.K."/>
            <person name="Prochnik S.E."/>
            <person name="Ginger M.L."/>
            <person name="Dacks J.B."/>
            <person name="Carpenter M.L."/>
            <person name="Field M.C."/>
            <person name="Kuo A."/>
            <person name="Paredez A."/>
            <person name="Chapman J."/>
            <person name="Pham J."/>
            <person name="Shu S."/>
            <person name="Neupane R."/>
            <person name="Cipriano M."/>
            <person name="Mancuso J."/>
            <person name="Tu H."/>
            <person name="Salamov A."/>
            <person name="Lindquist E."/>
            <person name="Shapiro H."/>
            <person name="Lucas S."/>
            <person name="Grigoriev I.V."/>
            <person name="Cande W.Z."/>
            <person name="Fulton C."/>
            <person name="Rokhsar D.S."/>
            <person name="Dawson S.C."/>
        </authorList>
    </citation>
    <scope>NUCLEOTIDE SEQUENCE [LARGE SCALE GENOMIC DNA]</scope>
    <source>
        <strain evidence="1 2">NEG-M</strain>
    </source>
</reference>
<dbReference type="Proteomes" id="UP000006671">
    <property type="component" value="Unassembled WGS sequence"/>
</dbReference>
<dbReference type="RefSeq" id="XP_002677310.1">
    <property type="nucleotide sequence ID" value="XM_002677264.1"/>
</dbReference>
<dbReference type="GeneID" id="8856875"/>
<dbReference type="VEuPathDB" id="AmoebaDB:NAEGRDRAFT_67396"/>
<dbReference type="EMBL" id="GG738867">
    <property type="protein sequence ID" value="EFC44566.1"/>
    <property type="molecule type" value="Genomic_DNA"/>
</dbReference>
<protein>
    <submittedName>
        <fullName evidence="1">Predicted protein</fullName>
    </submittedName>
</protein>
<dbReference type="AlphaFoldDB" id="D2VEU4"/>
<dbReference type="KEGG" id="ngr:NAEGRDRAFT_67396"/>
<dbReference type="InParanoid" id="D2VEU4"/>
<evidence type="ECO:0000313" key="1">
    <source>
        <dbReference type="EMBL" id="EFC44566.1"/>
    </source>
</evidence>
<proteinExistence type="predicted"/>
<keyword evidence="2" id="KW-1185">Reference proteome</keyword>
<evidence type="ECO:0000313" key="2">
    <source>
        <dbReference type="Proteomes" id="UP000006671"/>
    </source>
</evidence>
<organism evidence="2">
    <name type="scientific">Naegleria gruberi</name>
    <name type="common">Amoeba</name>
    <dbReference type="NCBI Taxonomy" id="5762"/>
    <lineage>
        <taxon>Eukaryota</taxon>
        <taxon>Discoba</taxon>
        <taxon>Heterolobosea</taxon>
        <taxon>Tetramitia</taxon>
        <taxon>Eutetramitia</taxon>
        <taxon>Vahlkampfiidae</taxon>
        <taxon>Naegleria</taxon>
    </lineage>
</organism>
<accession>D2VEU4</accession>
<gene>
    <name evidence="1" type="ORF">NAEGRDRAFT_67396</name>
</gene>
<sequence>MVMQMIGDFDEETHSHTPLTRGSGRGRIRKQFFTRSRVNIEPCGVSMSELRGELKKLILILFTQFPHIYQEKKLQIDNALRRSIKICTPVKPATSDDFIYFENAEAFSNKPPFWSSEKREESINIELKKPKVKLIQWRTQWHHSYRNYLLHELEYHVTYLQTLYKQMDSRIDFKLNPTKYANVLDSVYDLLSQLNEEFQVKFLTERNFFIPQKKKRFGKIRTVLEIDRSKLKPIDFISNSTIALIRIHSLYDYKYETNPNSTNLILNQIDRNMKMYSKYFNDNLIREITPGKTIYNYLLNLGLDLVEKYITPNIFELIGKSSEPLQSSFVVSLIRSNHFTRFELLNSFSLSLYPSMYKSFAEILFTLPTILDFNAHTSNFPFQQWLEFFINYFGKNEFMKATTSFRECSFYIARLPERHANLVHNLLGKEITELINK</sequence>
<name>D2VEU4_NAEGR</name>